<dbReference type="Pfam" id="PF01568">
    <property type="entry name" value="Molydop_binding"/>
    <property type="match status" value="1"/>
</dbReference>
<accession>A0A143PIH0</accession>
<dbReference type="InterPro" id="IPR006657">
    <property type="entry name" value="MoPterin_dinucl-bd_dom"/>
</dbReference>
<keyword evidence="6" id="KW-0574">Periplasm</keyword>
<dbReference type="EC" id="1.17.1.9" evidence="10"/>
<dbReference type="GO" id="GO:0030151">
    <property type="term" value="F:molybdenum ion binding"/>
    <property type="evidence" value="ECO:0007669"/>
    <property type="project" value="TreeGrafter"/>
</dbReference>
<dbReference type="InterPro" id="IPR006443">
    <property type="entry name" value="Formate-DH-alph_fdnG"/>
</dbReference>
<dbReference type="Gene3D" id="3.40.228.10">
    <property type="entry name" value="Dimethylsulfoxide Reductase, domain 2"/>
    <property type="match status" value="2"/>
</dbReference>
<dbReference type="NCBIfam" id="TIGR01553">
    <property type="entry name" value="formate-DH-alph"/>
    <property type="match status" value="1"/>
</dbReference>
<evidence type="ECO:0000259" key="9">
    <source>
        <dbReference type="Pfam" id="PF01568"/>
    </source>
</evidence>
<comment type="subcellular location">
    <subcellularLocation>
        <location evidence="2">Cell envelope</location>
    </subcellularLocation>
</comment>
<gene>
    <name evidence="10" type="primary">fdhA_2</name>
    <name evidence="10" type="ORF">LuPra_01238</name>
</gene>
<keyword evidence="4" id="KW-0004">4Fe-4S</keyword>
<dbReference type="CDD" id="cd02792">
    <property type="entry name" value="MopB_CT_Formate-Dh-Na-like"/>
    <property type="match status" value="1"/>
</dbReference>
<feature type="domain" description="Molybdopterin dinucleotide-binding" evidence="9">
    <location>
        <begin position="676"/>
        <end position="793"/>
    </location>
</feature>
<dbReference type="EMBL" id="CP015136">
    <property type="protein sequence ID" value="AMY08050.1"/>
    <property type="molecule type" value="Genomic_DNA"/>
</dbReference>
<dbReference type="InterPro" id="IPR006656">
    <property type="entry name" value="Mopterin_OxRdtase"/>
</dbReference>
<evidence type="ECO:0000313" key="11">
    <source>
        <dbReference type="Proteomes" id="UP000076079"/>
    </source>
</evidence>
<dbReference type="PATRIC" id="fig|1813736.3.peg.1283"/>
<keyword evidence="7 10" id="KW-0560">Oxidoreductase</keyword>
<dbReference type="Gene3D" id="3.40.50.740">
    <property type="match status" value="1"/>
</dbReference>
<proteinExistence type="inferred from homology"/>
<keyword evidence="5" id="KW-0479">Metal-binding</keyword>
<dbReference type="GO" id="GO:0047111">
    <property type="term" value="F:formate dehydrogenase (cytochrome-c-553) activity"/>
    <property type="evidence" value="ECO:0007669"/>
    <property type="project" value="InterPro"/>
</dbReference>
<dbReference type="STRING" id="1855912.LuPra_01238"/>
<dbReference type="GO" id="GO:0009061">
    <property type="term" value="P:anaerobic respiration"/>
    <property type="evidence" value="ECO:0007669"/>
    <property type="project" value="TreeGrafter"/>
</dbReference>
<dbReference type="GO" id="GO:0009055">
    <property type="term" value="F:electron transfer activity"/>
    <property type="evidence" value="ECO:0007669"/>
    <property type="project" value="InterPro"/>
</dbReference>
<reference evidence="11" key="2">
    <citation type="submission" date="2016-04" db="EMBL/GenBank/DDBJ databases">
        <title>First Complete Genome Sequence of a Subdivision 6 Acidobacterium.</title>
        <authorList>
            <person name="Huang S."/>
            <person name="Vieira S."/>
            <person name="Bunk B."/>
            <person name="Riedel T."/>
            <person name="Sproeer C."/>
            <person name="Overmann J."/>
        </authorList>
    </citation>
    <scope>NUCLEOTIDE SEQUENCE [LARGE SCALE GENOMIC DNA]</scope>
    <source>
        <strain evidence="11">DSM 100886 HEG_-6_39</strain>
    </source>
</reference>
<evidence type="ECO:0000256" key="7">
    <source>
        <dbReference type="ARBA" id="ARBA00023002"/>
    </source>
</evidence>
<comment type="cofactor">
    <cofactor evidence="1">
        <name>[4Fe-4S] cluster</name>
        <dbReference type="ChEBI" id="CHEBI:49883"/>
    </cofactor>
</comment>
<evidence type="ECO:0000313" key="10">
    <source>
        <dbReference type="EMBL" id="AMY08050.1"/>
    </source>
</evidence>
<dbReference type="GO" id="GO:0030313">
    <property type="term" value="C:cell envelope"/>
    <property type="evidence" value="ECO:0007669"/>
    <property type="project" value="UniProtKB-SubCell"/>
</dbReference>
<dbReference type="GO" id="GO:0051539">
    <property type="term" value="F:4 iron, 4 sulfur cluster binding"/>
    <property type="evidence" value="ECO:0007669"/>
    <property type="project" value="UniProtKB-KW"/>
</dbReference>
<protein>
    <submittedName>
        <fullName evidence="10">Formate dehydrogenase subunit alpha</fullName>
        <ecNumber evidence="10">1.17.1.9</ecNumber>
    </submittedName>
</protein>
<dbReference type="AlphaFoldDB" id="A0A143PIH0"/>
<dbReference type="KEGG" id="abac:LuPra_01238"/>
<evidence type="ECO:0000256" key="2">
    <source>
        <dbReference type="ARBA" id="ARBA00004196"/>
    </source>
</evidence>
<keyword evidence="4" id="KW-0411">Iron-sulfur</keyword>
<feature type="domain" description="Molybdopterin oxidoreductase" evidence="8">
    <location>
        <begin position="2"/>
        <end position="423"/>
    </location>
</feature>
<dbReference type="Gene3D" id="2.40.40.20">
    <property type="match status" value="1"/>
</dbReference>
<comment type="similarity">
    <text evidence="3">Belongs to the prokaryotic molybdopterin-containing oxidoreductase family.</text>
</comment>
<dbReference type="GO" id="GO:0008863">
    <property type="term" value="F:formate dehydrogenase (NAD+) activity"/>
    <property type="evidence" value="ECO:0007669"/>
    <property type="project" value="UniProtKB-EC"/>
</dbReference>
<organism evidence="10 11">
    <name type="scientific">Luteitalea pratensis</name>
    <dbReference type="NCBI Taxonomy" id="1855912"/>
    <lineage>
        <taxon>Bacteria</taxon>
        <taxon>Pseudomonadati</taxon>
        <taxon>Acidobacteriota</taxon>
        <taxon>Vicinamibacteria</taxon>
        <taxon>Vicinamibacterales</taxon>
        <taxon>Vicinamibacteraceae</taxon>
        <taxon>Luteitalea</taxon>
    </lineage>
</organism>
<sequence length="815" mass="90549">MTNHWVDLQNCKTILVEGSNVAENHPMAFKWIRKAQENGATIIHVDPRFTRTSAAADVYARIRPGTDVAFQNAMISHIIANRLYDEDYVVTHTNALYLGDEAFSFKDGVFSGYDEEHHTYDTRTWGYQLDAKGKPRLATSLDDPHCVFARLKTFVSRYTLEMGERITGIPADQIKQIAETMAKNKPGSILYALGMTQHTTGVQGIRSFTILQLLLGNIGKPGGGVNALRGEPNVQGACDMAVLYNYMPGYLNSATNAEPTIYHYARKNGIADTRYLVNTLKAFFGDAATAENDYAYAWLPKRIATKDYGTMPMFEDALAGKLKMLWIVGQNPAVTLPNLNLTFEAMDKLETLVVQEIWETETAAFWKRPGVDPKSINTEVILLPAAFFMEKNGTISNSGGMVQWRHAAVKPPGQARPDGLIVDQVFRAVRDMVHDSKEPRDEIINKAFWTYTTAEDVLREINGYALRDNPETGLKKGELVRKIGDLRADGSTSSGCWIYAGVFAGGENLSKRRDCQTDPGGLGLYPGFGWTWPNNMRILYNRASCDKDGKPYPGSKPIIWWDEQTRRWTGHDVPDVPVVTDGPDTPNGQRPFHLGAEGVGRLFAAVYSDPDARFTDYWRDVAYVPKDGPLPEMYEPVESPVDNVLHPGVKSNPMLKYPRVKSHQPIGTVDKFPYVLMTSTVAEHWCAGSTTRNIPWLNELIPEPVLELPISLASKLGVESGDWVRVSSARGELEVKALVTPRMKALKIGDQEVTVVWMPYNWGFQGLSTGPSVNHLTIDAADPGAGTQETKACLVNVVAAGRRRTRRSETPRGRT</sequence>
<reference evidence="10 11" key="1">
    <citation type="journal article" date="2016" name="Genome Announc.">
        <title>First Complete Genome Sequence of a Subdivision 6 Acidobacterium Strain.</title>
        <authorList>
            <person name="Huang S."/>
            <person name="Vieira S."/>
            <person name="Bunk B."/>
            <person name="Riedel T."/>
            <person name="Sproer C."/>
            <person name="Overmann J."/>
        </authorList>
    </citation>
    <scope>NUCLEOTIDE SEQUENCE [LARGE SCALE GENOMIC DNA]</scope>
    <source>
        <strain evidence="11">DSM 100886 HEG_-6_39</strain>
    </source>
</reference>
<keyword evidence="11" id="KW-1185">Reference proteome</keyword>
<evidence type="ECO:0000256" key="6">
    <source>
        <dbReference type="ARBA" id="ARBA00022764"/>
    </source>
</evidence>
<evidence type="ECO:0000256" key="1">
    <source>
        <dbReference type="ARBA" id="ARBA00001966"/>
    </source>
</evidence>
<dbReference type="InterPro" id="IPR009010">
    <property type="entry name" value="Asp_de-COase-like_dom_sf"/>
</dbReference>
<evidence type="ECO:0000256" key="3">
    <source>
        <dbReference type="ARBA" id="ARBA00010312"/>
    </source>
</evidence>
<dbReference type="Proteomes" id="UP000076079">
    <property type="component" value="Chromosome"/>
</dbReference>
<dbReference type="SUPFAM" id="SSF53706">
    <property type="entry name" value="Formate dehydrogenase/DMSO reductase, domains 1-3"/>
    <property type="match status" value="1"/>
</dbReference>
<evidence type="ECO:0000256" key="5">
    <source>
        <dbReference type="ARBA" id="ARBA00022723"/>
    </source>
</evidence>
<dbReference type="SUPFAM" id="SSF50692">
    <property type="entry name" value="ADC-like"/>
    <property type="match status" value="1"/>
</dbReference>
<dbReference type="GO" id="GO:0043546">
    <property type="term" value="F:molybdopterin cofactor binding"/>
    <property type="evidence" value="ECO:0007669"/>
    <property type="project" value="InterPro"/>
</dbReference>
<name>A0A143PIH0_LUTPR</name>
<dbReference type="PANTHER" id="PTHR43598">
    <property type="entry name" value="TUNGSTEN-CONTAINING FORMYLMETHANOFURAN DEHYDROGENASE 2 SUBUNIT B"/>
    <property type="match status" value="1"/>
</dbReference>
<keyword evidence="4" id="KW-0408">Iron</keyword>
<dbReference type="PANTHER" id="PTHR43598:SF1">
    <property type="entry name" value="FORMATE DEHYDROGENASE-O MAJOR SUBUNIT"/>
    <property type="match status" value="1"/>
</dbReference>
<dbReference type="Pfam" id="PF00384">
    <property type="entry name" value="Molybdopterin"/>
    <property type="match status" value="1"/>
</dbReference>
<evidence type="ECO:0000256" key="4">
    <source>
        <dbReference type="ARBA" id="ARBA00022485"/>
    </source>
</evidence>
<evidence type="ECO:0000259" key="8">
    <source>
        <dbReference type="Pfam" id="PF00384"/>
    </source>
</evidence>